<evidence type="ECO:0000313" key="2">
    <source>
        <dbReference type="EMBL" id="PTB36778.1"/>
    </source>
</evidence>
<proteinExistence type="predicted"/>
<keyword evidence="1" id="KW-0732">Signal</keyword>
<accession>A0A2T3YW29</accession>
<feature type="signal peptide" evidence="1">
    <location>
        <begin position="1"/>
        <end position="20"/>
    </location>
</feature>
<dbReference type="Proteomes" id="UP000240493">
    <property type="component" value="Unassembled WGS sequence"/>
</dbReference>
<dbReference type="EMBL" id="KZ679269">
    <property type="protein sequence ID" value="PTB36778.1"/>
    <property type="molecule type" value="Genomic_DNA"/>
</dbReference>
<keyword evidence="3" id="KW-1185">Reference proteome</keyword>
<feature type="chain" id="PRO_5015743146" description="Secreted protein" evidence="1">
    <location>
        <begin position="21"/>
        <end position="85"/>
    </location>
</feature>
<evidence type="ECO:0000256" key="1">
    <source>
        <dbReference type="SAM" id="SignalP"/>
    </source>
</evidence>
<gene>
    <name evidence="2" type="ORF">M441DRAFT_269305</name>
</gene>
<evidence type="ECO:0008006" key="4">
    <source>
        <dbReference type="Google" id="ProtNLM"/>
    </source>
</evidence>
<evidence type="ECO:0000313" key="3">
    <source>
        <dbReference type="Proteomes" id="UP000240493"/>
    </source>
</evidence>
<organism evidence="2 3">
    <name type="scientific">Trichoderma asperellum (strain ATCC 204424 / CBS 433.97 / NBRC 101777)</name>
    <dbReference type="NCBI Taxonomy" id="1042311"/>
    <lineage>
        <taxon>Eukaryota</taxon>
        <taxon>Fungi</taxon>
        <taxon>Dikarya</taxon>
        <taxon>Ascomycota</taxon>
        <taxon>Pezizomycotina</taxon>
        <taxon>Sordariomycetes</taxon>
        <taxon>Hypocreomycetidae</taxon>
        <taxon>Hypocreales</taxon>
        <taxon>Hypocreaceae</taxon>
        <taxon>Trichoderma</taxon>
    </lineage>
</organism>
<protein>
    <recommendedName>
        <fullName evidence="4">Secreted protein</fullName>
    </recommendedName>
</protein>
<sequence>MPRFVWRRPVVSVLPVLAKCSYVGLDMMPLCGNMIAAEAHVSSFRVLAIILGPVNQCDCLRVLCKGQPRCTYMYLCLVDHTAEKV</sequence>
<dbReference type="AlphaFoldDB" id="A0A2T3YW29"/>
<name>A0A2T3YW29_TRIA4</name>
<reference evidence="2 3" key="1">
    <citation type="submission" date="2016-07" db="EMBL/GenBank/DDBJ databases">
        <title>Multiple horizontal gene transfer events from other fungi enriched the ability of initially mycotrophic Trichoderma (Ascomycota) to feed on dead plant biomass.</title>
        <authorList>
            <consortium name="DOE Joint Genome Institute"/>
            <person name="Aerts A."/>
            <person name="Atanasova L."/>
            <person name="Chenthamara K."/>
            <person name="Zhang J."/>
            <person name="Grujic M."/>
            <person name="Henrissat B."/>
            <person name="Kuo A."/>
            <person name="Salamov A."/>
            <person name="Lipzen A."/>
            <person name="Labutti K."/>
            <person name="Barry K."/>
            <person name="Miao Y."/>
            <person name="Rahimi M.J."/>
            <person name="Shen Q."/>
            <person name="Grigoriev I.V."/>
            <person name="Kubicek C.P."/>
            <person name="Druzhinina I.S."/>
        </authorList>
    </citation>
    <scope>NUCLEOTIDE SEQUENCE [LARGE SCALE GENOMIC DNA]</scope>
    <source>
        <strain evidence="2 3">CBS 433.97</strain>
    </source>
</reference>